<dbReference type="InterPro" id="IPR027417">
    <property type="entry name" value="P-loop_NTPase"/>
</dbReference>
<name>A0AAU7CV94_9BACT</name>
<organism evidence="5">
    <name type="scientific">Edaphobacter paludis</name>
    <dbReference type="NCBI Taxonomy" id="3035702"/>
    <lineage>
        <taxon>Bacteria</taxon>
        <taxon>Pseudomonadati</taxon>
        <taxon>Acidobacteriota</taxon>
        <taxon>Terriglobia</taxon>
        <taxon>Terriglobales</taxon>
        <taxon>Acidobacteriaceae</taxon>
        <taxon>Edaphobacter</taxon>
    </lineage>
</organism>
<protein>
    <submittedName>
        <fullName evidence="5">ATP-binding cassette domain-containing protein</fullName>
    </submittedName>
</protein>
<dbReference type="SUPFAM" id="SSF52540">
    <property type="entry name" value="P-loop containing nucleoside triphosphate hydrolases"/>
    <property type="match status" value="1"/>
</dbReference>
<evidence type="ECO:0000256" key="3">
    <source>
        <dbReference type="ARBA" id="ARBA00022840"/>
    </source>
</evidence>
<dbReference type="Pfam" id="PF00005">
    <property type="entry name" value="ABC_tran"/>
    <property type="match status" value="1"/>
</dbReference>
<dbReference type="PANTHER" id="PTHR43023">
    <property type="entry name" value="PROTEIN TRIGALACTOSYLDIACYLGLYCEROL 3, CHLOROPLASTIC"/>
    <property type="match status" value="1"/>
</dbReference>
<evidence type="ECO:0000256" key="2">
    <source>
        <dbReference type="ARBA" id="ARBA00022741"/>
    </source>
</evidence>
<keyword evidence="2" id="KW-0547">Nucleotide-binding</keyword>
<evidence type="ECO:0000256" key="1">
    <source>
        <dbReference type="ARBA" id="ARBA00022448"/>
    </source>
</evidence>
<dbReference type="RefSeq" id="WP_348266347.1">
    <property type="nucleotide sequence ID" value="NZ_CP121194.1"/>
</dbReference>
<dbReference type="PROSITE" id="PS00211">
    <property type="entry name" value="ABC_TRANSPORTER_1"/>
    <property type="match status" value="1"/>
</dbReference>
<proteinExistence type="predicted"/>
<dbReference type="InterPro" id="IPR003439">
    <property type="entry name" value="ABC_transporter-like_ATP-bd"/>
</dbReference>
<sequence length="281" mass="30998">MTEELASTSLSLNESSADSTEPVVVYEDVSIGFDRKPVLDNISFKVQPGETRIILGPAGCGKSVLMKLANGLLCPDSGSIRVFGQEITTMHENDLFKLRSRIGMVFQESALFDSLSVEDNVAYRLHEDRVPEDEAHKRVVEALQFVELEHAIAKFPSELSGGMRRRVSIARAIISSPDLILYDSPTGGLDPITSTTIIELVVKQRDVSHTTSLLITHRLQDAIVLARNRFNLKAGKMELISDNGIDDSTKFLVLNEGKVVFDGATKALVHTTDPWLKEYIS</sequence>
<dbReference type="EMBL" id="CP121194">
    <property type="protein sequence ID" value="XBH08837.1"/>
    <property type="molecule type" value="Genomic_DNA"/>
</dbReference>
<accession>A0AAU7CV94</accession>
<dbReference type="Gene3D" id="3.40.50.300">
    <property type="entry name" value="P-loop containing nucleotide triphosphate hydrolases"/>
    <property type="match status" value="1"/>
</dbReference>
<evidence type="ECO:0000259" key="4">
    <source>
        <dbReference type="PROSITE" id="PS50893"/>
    </source>
</evidence>
<dbReference type="PANTHER" id="PTHR43023:SF6">
    <property type="entry name" value="INTERMEMBRANE PHOSPHOLIPID TRANSPORT SYSTEM ATP-BINDING PROTEIN MLAF"/>
    <property type="match status" value="1"/>
</dbReference>
<dbReference type="InterPro" id="IPR003593">
    <property type="entry name" value="AAA+_ATPase"/>
</dbReference>
<dbReference type="AlphaFoldDB" id="A0AAU7CV94"/>
<dbReference type="InterPro" id="IPR017871">
    <property type="entry name" value="ABC_transporter-like_CS"/>
</dbReference>
<keyword evidence="3 5" id="KW-0067">ATP-binding</keyword>
<dbReference type="GO" id="GO:0005524">
    <property type="term" value="F:ATP binding"/>
    <property type="evidence" value="ECO:0007669"/>
    <property type="project" value="UniProtKB-KW"/>
</dbReference>
<dbReference type="GO" id="GO:0016887">
    <property type="term" value="F:ATP hydrolysis activity"/>
    <property type="evidence" value="ECO:0007669"/>
    <property type="project" value="InterPro"/>
</dbReference>
<keyword evidence="1" id="KW-0813">Transport</keyword>
<dbReference type="SMART" id="SM00382">
    <property type="entry name" value="AAA"/>
    <property type="match status" value="1"/>
</dbReference>
<reference evidence="5" key="1">
    <citation type="submission" date="2023-03" db="EMBL/GenBank/DDBJ databases">
        <title>Edaphobacter sp.</title>
        <authorList>
            <person name="Huber K.J."/>
            <person name="Papendorf J."/>
            <person name="Pilke C."/>
            <person name="Bunk B."/>
            <person name="Sproeer C."/>
            <person name="Pester M."/>
        </authorList>
    </citation>
    <scope>NUCLEOTIDE SEQUENCE</scope>
    <source>
        <strain evidence="5">DSM 109919</strain>
    </source>
</reference>
<evidence type="ECO:0000313" key="5">
    <source>
        <dbReference type="EMBL" id="XBH08837.1"/>
    </source>
</evidence>
<feature type="domain" description="ABC transporter" evidence="4">
    <location>
        <begin position="24"/>
        <end position="281"/>
    </location>
</feature>
<gene>
    <name evidence="5" type="ORF">P4G45_10050</name>
</gene>
<dbReference type="PROSITE" id="PS50893">
    <property type="entry name" value="ABC_TRANSPORTER_2"/>
    <property type="match status" value="1"/>
</dbReference>
<dbReference type="KEGG" id="epl:P4G45_10050"/>